<proteinExistence type="predicted"/>
<dbReference type="RefSeq" id="WP_159432454.1">
    <property type="nucleotide sequence ID" value="NZ_CP063356.2"/>
</dbReference>
<dbReference type="AlphaFoldDB" id="A0A7S7L922"/>
<keyword evidence="2" id="KW-1185">Reference proteome</keyword>
<evidence type="ECO:0000313" key="2">
    <source>
        <dbReference type="Proteomes" id="UP000180175"/>
    </source>
</evidence>
<reference evidence="1 2" key="2">
    <citation type="journal article" date="2019" name="Int. J. Syst. Evol. Microbiol.">
        <title>Anaerobacillus isosaccharinicus sp. nov., an alkaliphilic bacterium which degrades isosaccharinic acid.</title>
        <authorList>
            <person name="Bassil N.M."/>
            <person name="Lloyd J.R."/>
        </authorList>
    </citation>
    <scope>NUCLEOTIDE SEQUENCE [LARGE SCALE GENOMIC DNA]</scope>
    <source>
        <strain evidence="1 2">NB2006</strain>
    </source>
</reference>
<reference evidence="1 2" key="1">
    <citation type="journal article" date="2017" name="Genome Announc.">
        <title>Draft Genome Sequences of Four Alkaliphilic Bacteria Belonging to the Anaerobacillus Genus.</title>
        <authorList>
            <person name="Bassil N.M."/>
            <person name="Lloyd J.R."/>
        </authorList>
    </citation>
    <scope>NUCLEOTIDE SEQUENCE [LARGE SCALE GENOMIC DNA]</scope>
    <source>
        <strain evidence="1 2">NB2006</strain>
    </source>
</reference>
<gene>
    <name evidence="1" type="ORF">AWH56_003315</name>
</gene>
<dbReference type="Proteomes" id="UP000180175">
    <property type="component" value="Chromosome"/>
</dbReference>
<accession>A0A7S7L922</accession>
<name>A0A7S7L922_9BACI</name>
<dbReference type="KEGG" id="aia:AWH56_003315"/>
<dbReference type="EMBL" id="CP063356">
    <property type="protein sequence ID" value="QOY36699.1"/>
    <property type="molecule type" value="Genomic_DNA"/>
</dbReference>
<protein>
    <submittedName>
        <fullName evidence="1">Uncharacterized protein</fullName>
    </submittedName>
</protein>
<organism evidence="1 2">
    <name type="scientific">Anaerobacillus isosaccharinicus</name>
    <dbReference type="NCBI Taxonomy" id="1532552"/>
    <lineage>
        <taxon>Bacteria</taxon>
        <taxon>Bacillati</taxon>
        <taxon>Bacillota</taxon>
        <taxon>Bacilli</taxon>
        <taxon>Bacillales</taxon>
        <taxon>Bacillaceae</taxon>
        <taxon>Anaerobacillus</taxon>
    </lineage>
</organism>
<sequence>MWRCIGIGYVAGAGAGGSYRIGHLIRYLLKKAYFCELTDIRSVILVFEARFFQKIGK</sequence>
<evidence type="ECO:0000313" key="1">
    <source>
        <dbReference type="EMBL" id="QOY36699.1"/>
    </source>
</evidence>